<dbReference type="InterPro" id="IPR036249">
    <property type="entry name" value="Thioredoxin-like_sf"/>
</dbReference>
<evidence type="ECO:0000256" key="4">
    <source>
        <dbReference type="ARBA" id="ARBA00023157"/>
    </source>
</evidence>
<comment type="similarity">
    <text evidence="2">Belongs to the thioredoxin family. DsbE subfamily.</text>
</comment>
<dbReference type="GO" id="GO:0017004">
    <property type="term" value="P:cytochrome complex assembly"/>
    <property type="evidence" value="ECO:0007669"/>
    <property type="project" value="UniProtKB-KW"/>
</dbReference>
<reference evidence="7 8" key="1">
    <citation type="submission" date="2019-04" db="EMBL/GenBank/DDBJ databases">
        <title>Comparative genomics of Aeromonas veronii strains pathogenic to fish.</title>
        <authorList>
            <person name="Cascarano M.C."/>
            <person name="Smyrli M."/>
            <person name="Katharios P."/>
        </authorList>
    </citation>
    <scope>NUCLEOTIDE SEQUENCE [LARGE SCALE GENOMIC DNA]</scope>
    <source>
        <strain evidence="7 8">XU1</strain>
    </source>
</reference>
<dbReference type="Proteomes" id="UP000309618">
    <property type="component" value="Unassembled WGS sequence"/>
</dbReference>
<dbReference type="SUPFAM" id="SSF52833">
    <property type="entry name" value="Thioredoxin-like"/>
    <property type="match status" value="1"/>
</dbReference>
<sequence length="204" mass="22125">MRSRLRLFLPLLLTLSLGALLWLGLGHNPYSQDEATLGRTLPAWQSDNLLDGRPIQTASLKGEPFVLNVWASWCTNCRAEHPLLSELAATVPLYGLNYRDKGDAARAWLIQAGNPYRAVLADPNGKLALELGVYGTPETYLFDADGALLARHTGELTNEIWLRQFAPLLDKARADAQIKAATTAPAIAPSIAPSIATSALETQP</sequence>
<dbReference type="InterPro" id="IPR013740">
    <property type="entry name" value="Redoxin"/>
</dbReference>
<dbReference type="InterPro" id="IPR013766">
    <property type="entry name" value="Thioredoxin_domain"/>
</dbReference>
<dbReference type="GO" id="GO:0005886">
    <property type="term" value="C:plasma membrane"/>
    <property type="evidence" value="ECO:0007669"/>
    <property type="project" value="UniProtKB-SubCell"/>
</dbReference>
<dbReference type="GO" id="GO:0015036">
    <property type="term" value="F:disulfide oxidoreductase activity"/>
    <property type="evidence" value="ECO:0007669"/>
    <property type="project" value="InterPro"/>
</dbReference>
<dbReference type="RefSeq" id="WP_047438827.1">
    <property type="nucleotide sequence ID" value="NZ_NKVZ01000038.1"/>
</dbReference>
<dbReference type="GO" id="GO:0030288">
    <property type="term" value="C:outer membrane-bounded periplasmic space"/>
    <property type="evidence" value="ECO:0007669"/>
    <property type="project" value="InterPro"/>
</dbReference>
<keyword evidence="4" id="KW-1015">Disulfide bond</keyword>
<protein>
    <submittedName>
        <fullName evidence="7">DsbE family thiol:disulfide interchange protein</fullName>
    </submittedName>
</protein>
<dbReference type="InterPro" id="IPR004799">
    <property type="entry name" value="Periplasmic_diS_OxRdtase_DsbE"/>
</dbReference>
<evidence type="ECO:0000256" key="2">
    <source>
        <dbReference type="ARBA" id="ARBA00007758"/>
    </source>
</evidence>
<dbReference type="InterPro" id="IPR050553">
    <property type="entry name" value="Thioredoxin_ResA/DsbE_sf"/>
</dbReference>
<accession>A0A4S5CDT9</accession>
<dbReference type="PANTHER" id="PTHR42852">
    <property type="entry name" value="THIOL:DISULFIDE INTERCHANGE PROTEIN DSBE"/>
    <property type="match status" value="1"/>
</dbReference>
<organism evidence="7 8">
    <name type="scientific">Aeromonas veronii</name>
    <dbReference type="NCBI Taxonomy" id="654"/>
    <lineage>
        <taxon>Bacteria</taxon>
        <taxon>Pseudomonadati</taxon>
        <taxon>Pseudomonadota</taxon>
        <taxon>Gammaproteobacteria</taxon>
        <taxon>Aeromonadales</taxon>
        <taxon>Aeromonadaceae</taxon>
        <taxon>Aeromonas</taxon>
    </lineage>
</organism>
<evidence type="ECO:0000256" key="3">
    <source>
        <dbReference type="ARBA" id="ARBA00022748"/>
    </source>
</evidence>
<comment type="subcellular location">
    <subcellularLocation>
        <location evidence="1">Cell inner membrane</location>
        <topology evidence="1">Single-pass membrane protein</topology>
        <orientation evidence="1">Periplasmic side</orientation>
    </subcellularLocation>
</comment>
<dbReference type="NCBIfam" id="TIGR00385">
    <property type="entry name" value="dsbE"/>
    <property type="match status" value="1"/>
</dbReference>
<proteinExistence type="inferred from homology"/>
<keyword evidence="3" id="KW-0201">Cytochrome c-type biogenesis</keyword>
<evidence type="ECO:0000313" key="8">
    <source>
        <dbReference type="Proteomes" id="UP000309618"/>
    </source>
</evidence>
<evidence type="ECO:0000256" key="5">
    <source>
        <dbReference type="ARBA" id="ARBA00023284"/>
    </source>
</evidence>
<name>A0A4S5CDT9_AERVE</name>
<keyword evidence="5" id="KW-0676">Redox-active center</keyword>
<comment type="caution">
    <text evidence="7">The sequence shown here is derived from an EMBL/GenBank/DDBJ whole genome shotgun (WGS) entry which is preliminary data.</text>
</comment>
<evidence type="ECO:0000259" key="6">
    <source>
        <dbReference type="PROSITE" id="PS51352"/>
    </source>
</evidence>
<dbReference type="EMBL" id="SSUX01000013">
    <property type="protein sequence ID" value="THJ42511.1"/>
    <property type="molecule type" value="Genomic_DNA"/>
</dbReference>
<dbReference type="Pfam" id="PF08534">
    <property type="entry name" value="Redoxin"/>
    <property type="match status" value="1"/>
</dbReference>
<feature type="domain" description="Thioredoxin" evidence="6">
    <location>
        <begin position="35"/>
        <end position="174"/>
    </location>
</feature>
<dbReference type="Gene3D" id="3.40.30.10">
    <property type="entry name" value="Glutaredoxin"/>
    <property type="match status" value="1"/>
</dbReference>
<dbReference type="AlphaFoldDB" id="A0A4S5CDT9"/>
<gene>
    <name evidence="7" type="ORF">E8Q35_16570</name>
</gene>
<dbReference type="PROSITE" id="PS51352">
    <property type="entry name" value="THIOREDOXIN_2"/>
    <property type="match status" value="1"/>
</dbReference>
<evidence type="ECO:0000256" key="1">
    <source>
        <dbReference type="ARBA" id="ARBA00004383"/>
    </source>
</evidence>
<dbReference type="PANTHER" id="PTHR42852:SF6">
    <property type="entry name" value="THIOL:DISULFIDE INTERCHANGE PROTEIN DSBE"/>
    <property type="match status" value="1"/>
</dbReference>
<evidence type="ECO:0000313" key="7">
    <source>
        <dbReference type="EMBL" id="THJ42511.1"/>
    </source>
</evidence>